<dbReference type="OrthoDB" id="9807890at2"/>
<evidence type="ECO:0000256" key="3">
    <source>
        <dbReference type="ARBA" id="ARBA00012506"/>
    </source>
</evidence>
<evidence type="ECO:0000256" key="1">
    <source>
        <dbReference type="ARBA" id="ARBA00003413"/>
    </source>
</evidence>
<dbReference type="InterPro" id="IPR004843">
    <property type="entry name" value="Calcineurin-like_PHP"/>
</dbReference>
<protein>
    <recommendedName>
        <fullName evidence="3">bis(5'-nucleosyl)-tetraphosphatase (symmetrical)</fullName>
        <ecNumber evidence="3">3.6.1.41</ecNumber>
    </recommendedName>
    <alternativeName>
        <fullName evidence="6">Ap4A hydrolase</fullName>
    </alternativeName>
    <alternativeName>
        <fullName evidence="5">Diadenosine 5',5'''-P1,P4-tetraphosphate pyrophosphohydrolase</fullName>
    </alternativeName>
    <alternativeName>
        <fullName evidence="7">Diadenosine tetraphosphatase</fullName>
    </alternativeName>
</protein>
<keyword evidence="4 10" id="KW-0378">Hydrolase</keyword>
<comment type="catalytic activity">
    <reaction evidence="8">
        <text>P(1),P(4)-bis(5'-adenosyl) tetraphosphate + H2O = 2 ADP + 2 H(+)</text>
        <dbReference type="Rhea" id="RHEA:24252"/>
        <dbReference type="ChEBI" id="CHEBI:15377"/>
        <dbReference type="ChEBI" id="CHEBI:15378"/>
        <dbReference type="ChEBI" id="CHEBI:58141"/>
        <dbReference type="ChEBI" id="CHEBI:456216"/>
        <dbReference type="EC" id="3.6.1.41"/>
    </reaction>
</comment>
<dbReference type="Gene3D" id="3.60.21.10">
    <property type="match status" value="1"/>
</dbReference>
<dbReference type="SUPFAM" id="SSF56300">
    <property type="entry name" value="Metallo-dependent phosphatases"/>
    <property type="match status" value="1"/>
</dbReference>
<accession>A0A3G8H4E9</accession>
<dbReference type="NCBIfam" id="NF001204">
    <property type="entry name" value="PRK00166.1"/>
    <property type="match status" value="1"/>
</dbReference>
<reference evidence="11" key="1">
    <citation type="submission" date="2018-11" db="EMBL/GenBank/DDBJ databases">
        <title>FDA dAtabase for Regulatory Grade micrObial Sequences (FDA-ARGOS): Supporting development and validation of Infectious Disease Dx tests.</title>
        <authorList>
            <person name="Goldberg B."/>
            <person name="Campos J."/>
            <person name="Tallon L."/>
            <person name="Sadzewicz L."/>
            <person name="Zhao X."/>
            <person name="Vavikolanu K."/>
            <person name="Mehta A."/>
            <person name="Aluvathingal J."/>
            <person name="Nadendla S."/>
            <person name="Geyer C."/>
            <person name="Nandy P."/>
            <person name="Yan Y."/>
            <person name="Sichtig H."/>
        </authorList>
    </citation>
    <scope>NUCLEOTIDE SEQUENCE [LARGE SCALE GENOMIC DNA]</scope>
    <source>
        <strain evidence="11">FDAARGOS_614</strain>
    </source>
</reference>
<dbReference type="GO" id="GO:0008803">
    <property type="term" value="F:bis(5'-nucleosyl)-tetraphosphatase (symmetrical) activity"/>
    <property type="evidence" value="ECO:0007669"/>
    <property type="project" value="UniProtKB-EC"/>
</dbReference>
<dbReference type="PANTHER" id="PTHR40942">
    <property type="match status" value="1"/>
</dbReference>
<dbReference type="Proteomes" id="UP000270411">
    <property type="component" value="Chromosome 1"/>
</dbReference>
<dbReference type="PIRSF" id="PIRSF000903">
    <property type="entry name" value="B5n-ttraPtase_sm"/>
    <property type="match status" value="1"/>
</dbReference>
<name>A0A3G8H4E9_9BURK</name>
<evidence type="ECO:0000256" key="4">
    <source>
        <dbReference type="ARBA" id="ARBA00022801"/>
    </source>
</evidence>
<evidence type="ECO:0000256" key="2">
    <source>
        <dbReference type="ARBA" id="ARBA00005419"/>
    </source>
</evidence>
<dbReference type="InterPro" id="IPR029052">
    <property type="entry name" value="Metallo-depent_PP-like"/>
</dbReference>
<dbReference type="PANTHER" id="PTHR40942:SF4">
    <property type="entry name" value="CYTOCHROME C5"/>
    <property type="match status" value="1"/>
</dbReference>
<dbReference type="EC" id="3.6.1.41" evidence="3"/>
<dbReference type="EMBL" id="CP033969">
    <property type="protein sequence ID" value="AZG15308.1"/>
    <property type="molecule type" value="Genomic_DNA"/>
</dbReference>
<dbReference type="AlphaFoldDB" id="A0A3G8H4E9"/>
<sequence>MTANSPETGLYAIGDLQGCHPSLQALLDRVPADAGLCFVGDLVNRGPDSLATVRTIRDMGARARSVLGNHDIHLLAVGAGVRKAGKSDTLDAILAAPDRDALLDWLRCRPLAVRIDDFLVVHAGVLPQWSAAQVMDLAAEVEDQLRGANWQGFLADVFGNAADRWHDGLRGIERHRVIVNALTRLRYCNADGVMDLKTKEGLGSAPDGFMPWFDVPGRRTTDVTMVVGHWSTLGLVMRPDLMALDTGCVWGGQLTAARLSPDPARRDVIQVDCPAYRDPLA</sequence>
<comment type="similarity">
    <text evidence="2">Belongs to the Ap4A hydrolase family.</text>
</comment>
<dbReference type="CDD" id="cd07422">
    <property type="entry name" value="MPP_ApaH"/>
    <property type="match status" value="1"/>
</dbReference>
<dbReference type="InterPro" id="IPR004617">
    <property type="entry name" value="ApaH"/>
</dbReference>
<proteinExistence type="inferred from homology"/>
<dbReference type="KEGG" id="cpau:EHF44_09215"/>
<evidence type="ECO:0000256" key="6">
    <source>
        <dbReference type="ARBA" id="ARBA00032248"/>
    </source>
</evidence>
<feature type="domain" description="Calcineurin-like phosphoesterase" evidence="9">
    <location>
        <begin position="11"/>
        <end position="141"/>
    </location>
</feature>
<evidence type="ECO:0000313" key="10">
    <source>
        <dbReference type="EMBL" id="AZG15308.1"/>
    </source>
</evidence>
<gene>
    <name evidence="10" type="ORF">EHF44_09215</name>
</gene>
<dbReference type="NCBIfam" id="TIGR00668">
    <property type="entry name" value="apaH"/>
    <property type="match status" value="1"/>
</dbReference>
<dbReference type="Pfam" id="PF00149">
    <property type="entry name" value="Metallophos"/>
    <property type="match status" value="1"/>
</dbReference>
<evidence type="ECO:0000256" key="8">
    <source>
        <dbReference type="ARBA" id="ARBA00049417"/>
    </source>
</evidence>
<evidence type="ECO:0000313" key="11">
    <source>
        <dbReference type="Proteomes" id="UP000270411"/>
    </source>
</evidence>
<comment type="function">
    <text evidence="1">Hydrolyzes diadenosine 5',5'''-P1,P4-tetraphosphate to yield ADP.</text>
</comment>
<evidence type="ECO:0000256" key="7">
    <source>
        <dbReference type="ARBA" id="ARBA00033210"/>
    </source>
</evidence>
<evidence type="ECO:0000256" key="5">
    <source>
        <dbReference type="ARBA" id="ARBA00031248"/>
    </source>
</evidence>
<evidence type="ECO:0000259" key="9">
    <source>
        <dbReference type="Pfam" id="PF00149"/>
    </source>
</evidence>
<organism evidence="10 11">
    <name type="scientific">Cupriavidus pauculus</name>
    <dbReference type="NCBI Taxonomy" id="82633"/>
    <lineage>
        <taxon>Bacteria</taxon>
        <taxon>Pseudomonadati</taxon>
        <taxon>Pseudomonadota</taxon>
        <taxon>Betaproteobacteria</taxon>
        <taxon>Burkholderiales</taxon>
        <taxon>Burkholderiaceae</taxon>
        <taxon>Cupriavidus</taxon>
    </lineage>
</organism>